<name>A0A6J5A1I2_9BURK</name>
<evidence type="ECO:0000313" key="1">
    <source>
        <dbReference type="EMBL" id="CAB3627761.1"/>
    </source>
</evidence>
<dbReference type="EMBL" id="CADIJR010000002">
    <property type="protein sequence ID" value="CAB3627761.1"/>
    <property type="molecule type" value="Genomic_DNA"/>
</dbReference>
<dbReference type="InterPro" id="IPR007933">
    <property type="entry name" value="Transcrpt_activ_CII"/>
</dbReference>
<accession>A0A6J5A1I2</accession>
<dbReference type="GeneID" id="92896326"/>
<protein>
    <recommendedName>
        <fullName evidence="3">Transcriptional regulator</fullName>
    </recommendedName>
</protein>
<proteinExistence type="predicted"/>
<dbReference type="Pfam" id="PF05269">
    <property type="entry name" value="Phage_CII"/>
    <property type="match status" value="1"/>
</dbReference>
<dbReference type="RefSeq" id="WP_082404842.1">
    <property type="nucleotide sequence ID" value="NZ_CADIJR010000002.1"/>
</dbReference>
<sequence length="105" mass="11614">MSTTQPVSGDRQESTRKTGARYLAEVLQRLAMTTQDRAAACMGMDASTLSRFKAEHLERACQLLAAVGLQVAPADAVVVSRDDLQALKRMAYKYLQAEIESEERH</sequence>
<dbReference type="AlphaFoldDB" id="A0A6J5A1I2"/>
<evidence type="ECO:0008006" key="3">
    <source>
        <dbReference type="Google" id="ProtNLM"/>
    </source>
</evidence>
<dbReference type="Proteomes" id="UP000507979">
    <property type="component" value="Unassembled WGS sequence"/>
</dbReference>
<dbReference type="GO" id="GO:0003677">
    <property type="term" value="F:DNA binding"/>
    <property type="evidence" value="ECO:0007669"/>
    <property type="project" value="InterPro"/>
</dbReference>
<reference evidence="1 2" key="1">
    <citation type="submission" date="2020-04" db="EMBL/GenBank/DDBJ databases">
        <authorList>
            <person name="De Canck E."/>
        </authorList>
    </citation>
    <scope>NUCLEOTIDE SEQUENCE [LARGE SCALE GENOMIC DNA]</scope>
    <source>
        <strain evidence="1 2">LMG 26845</strain>
    </source>
</reference>
<gene>
    <name evidence="1" type="ORF">LMG26845_00486</name>
</gene>
<dbReference type="Gene3D" id="1.10.260.40">
    <property type="entry name" value="lambda repressor-like DNA-binding domains"/>
    <property type="match status" value="1"/>
</dbReference>
<keyword evidence="2" id="KW-1185">Reference proteome</keyword>
<dbReference type="InterPro" id="IPR010982">
    <property type="entry name" value="Lambda_DNA-bd_dom_sf"/>
</dbReference>
<dbReference type="SUPFAM" id="SSF47413">
    <property type="entry name" value="lambda repressor-like DNA-binding domains"/>
    <property type="match status" value="1"/>
</dbReference>
<organism evidence="1 2">
    <name type="scientific">Achromobacter insuavis</name>
    <dbReference type="NCBI Taxonomy" id="1287735"/>
    <lineage>
        <taxon>Bacteria</taxon>
        <taxon>Pseudomonadati</taxon>
        <taxon>Pseudomonadota</taxon>
        <taxon>Betaproteobacteria</taxon>
        <taxon>Burkholderiales</taxon>
        <taxon>Alcaligenaceae</taxon>
        <taxon>Achromobacter</taxon>
    </lineage>
</organism>
<evidence type="ECO:0000313" key="2">
    <source>
        <dbReference type="Proteomes" id="UP000507979"/>
    </source>
</evidence>
<dbReference type="GO" id="GO:0006355">
    <property type="term" value="P:regulation of DNA-templated transcription"/>
    <property type="evidence" value="ECO:0007669"/>
    <property type="project" value="InterPro"/>
</dbReference>